<evidence type="ECO:0000256" key="2">
    <source>
        <dbReference type="ARBA" id="ARBA00023015"/>
    </source>
</evidence>
<keyword evidence="2" id="KW-0805">Transcription regulation</keyword>
<dbReference type="SUPFAM" id="SSF53850">
    <property type="entry name" value="Periplasmic binding protein-like II"/>
    <property type="match status" value="1"/>
</dbReference>
<dbReference type="InterPro" id="IPR005119">
    <property type="entry name" value="LysR_subst-bd"/>
</dbReference>
<dbReference type="Proteomes" id="UP001304071">
    <property type="component" value="Chromosome 1"/>
</dbReference>
<dbReference type="InterPro" id="IPR058163">
    <property type="entry name" value="LysR-type_TF_proteobact-type"/>
</dbReference>
<name>A0ABZ0Q8C0_9VIBR</name>
<dbReference type="CDD" id="cd08422">
    <property type="entry name" value="PBP2_CrgA_like"/>
    <property type="match status" value="1"/>
</dbReference>
<dbReference type="EMBL" id="CP138203">
    <property type="protein sequence ID" value="WPC72422.1"/>
    <property type="molecule type" value="Genomic_DNA"/>
</dbReference>
<keyword evidence="4" id="KW-0804">Transcription</keyword>
<dbReference type="Pfam" id="PF00126">
    <property type="entry name" value="HTH_1"/>
    <property type="match status" value="1"/>
</dbReference>
<dbReference type="PANTHER" id="PTHR30537:SF5">
    <property type="entry name" value="HTH-TYPE TRANSCRIPTIONAL ACTIVATOR TTDR-RELATED"/>
    <property type="match status" value="1"/>
</dbReference>
<accession>A0ABZ0Q8C0</accession>
<dbReference type="Gene3D" id="1.10.10.10">
    <property type="entry name" value="Winged helix-like DNA-binding domain superfamily/Winged helix DNA-binding domain"/>
    <property type="match status" value="1"/>
</dbReference>
<reference evidence="6 7" key="1">
    <citation type="submission" date="2023-11" db="EMBL/GenBank/DDBJ databases">
        <title>Plant-associative lifestyle of Vibrio porteresiae and its evolutionary dynamics.</title>
        <authorList>
            <person name="Rameshkumar N."/>
            <person name="Kirti K."/>
        </authorList>
    </citation>
    <scope>NUCLEOTIDE SEQUENCE [LARGE SCALE GENOMIC DNA]</scope>
    <source>
        <strain evidence="6 7">MSSRF30</strain>
    </source>
</reference>
<dbReference type="InterPro" id="IPR036390">
    <property type="entry name" value="WH_DNA-bd_sf"/>
</dbReference>
<proteinExistence type="inferred from homology"/>
<evidence type="ECO:0000313" key="6">
    <source>
        <dbReference type="EMBL" id="WPC72422.1"/>
    </source>
</evidence>
<sequence>MDMNKLIPLLSEMAIFVNVVESGSFSKSALKLGVAPSSVSRSITRLENALQQKLLERTTRQMRLSPAGQEVYSLCCDMLNSAQLAVSSAQVNTEDITGVLRVAAPKALSKQVLMPMLLDFMALYPKVELQLKVSDRYLDLVSHEVDVIIHITETPTQGLISRVLAPCRLLLCATPDYLMKQGIPTHPQQLIDHNCICLGESPKDRIWIFSQEDKKLSIQVKGTLTVNHSEIRREAVLRSMGIAVFPDFSIQEWLDTEQVQQVLPDWTLGGHYQGNIVAQYAYSKFIPKQIKTLVDYLQTCFQS</sequence>
<comment type="similarity">
    <text evidence="1">Belongs to the LysR transcriptional regulatory family.</text>
</comment>
<keyword evidence="7" id="KW-1185">Reference proteome</keyword>
<dbReference type="InterPro" id="IPR000847">
    <property type="entry name" value="LysR_HTH_N"/>
</dbReference>
<evidence type="ECO:0000259" key="5">
    <source>
        <dbReference type="PROSITE" id="PS50931"/>
    </source>
</evidence>
<dbReference type="Pfam" id="PF03466">
    <property type="entry name" value="LysR_substrate"/>
    <property type="match status" value="1"/>
</dbReference>
<dbReference type="Gene3D" id="3.40.190.290">
    <property type="match status" value="1"/>
</dbReference>
<dbReference type="SUPFAM" id="SSF46785">
    <property type="entry name" value="Winged helix' DNA-binding domain"/>
    <property type="match status" value="1"/>
</dbReference>
<evidence type="ECO:0000313" key="7">
    <source>
        <dbReference type="Proteomes" id="UP001304071"/>
    </source>
</evidence>
<evidence type="ECO:0000256" key="3">
    <source>
        <dbReference type="ARBA" id="ARBA00023125"/>
    </source>
</evidence>
<gene>
    <name evidence="6" type="ORF">R8Z52_09755</name>
</gene>
<evidence type="ECO:0000256" key="1">
    <source>
        <dbReference type="ARBA" id="ARBA00009437"/>
    </source>
</evidence>
<keyword evidence="3" id="KW-0238">DNA-binding</keyword>
<dbReference type="PROSITE" id="PS50931">
    <property type="entry name" value="HTH_LYSR"/>
    <property type="match status" value="1"/>
</dbReference>
<dbReference type="PANTHER" id="PTHR30537">
    <property type="entry name" value="HTH-TYPE TRANSCRIPTIONAL REGULATOR"/>
    <property type="match status" value="1"/>
</dbReference>
<dbReference type="RefSeq" id="WP_261896011.1">
    <property type="nucleotide sequence ID" value="NZ_AP024895.1"/>
</dbReference>
<protein>
    <submittedName>
        <fullName evidence="6">LysR family transcriptional regulator</fullName>
    </submittedName>
</protein>
<evidence type="ECO:0000256" key="4">
    <source>
        <dbReference type="ARBA" id="ARBA00023163"/>
    </source>
</evidence>
<dbReference type="InterPro" id="IPR036388">
    <property type="entry name" value="WH-like_DNA-bd_sf"/>
</dbReference>
<organism evidence="6 7">
    <name type="scientific">Vibrio porteresiae DSM 19223</name>
    <dbReference type="NCBI Taxonomy" id="1123496"/>
    <lineage>
        <taxon>Bacteria</taxon>
        <taxon>Pseudomonadati</taxon>
        <taxon>Pseudomonadota</taxon>
        <taxon>Gammaproteobacteria</taxon>
        <taxon>Vibrionales</taxon>
        <taxon>Vibrionaceae</taxon>
        <taxon>Vibrio</taxon>
    </lineage>
</organism>
<feature type="domain" description="HTH lysR-type" evidence="5">
    <location>
        <begin position="8"/>
        <end position="65"/>
    </location>
</feature>